<proteinExistence type="predicted"/>
<name>A0A382ZGJ5_9ZZZZ</name>
<feature type="non-terminal residue" evidence="1">
    <location>
        <position position="27"/>
    </location>
</feature>
<evidence type="ECO:0000313" key="1">
    <source>
        <dbReference type="EMBL" id="SVD94592.1"/>
    </source>
</evidence>
<sequence>MVLVTFTAPDVTSTLPSTKKRFGMLWA</sequence>
<accession>A0A382ZGJ5</accession>
<gene>
    <name evidence="1" type="ORF">METZ01_LOCUS447446</name>
</gene>
<organism evidence="1">
    <name type="scientific">marine metagenome</name>
    <dbReference type="NCBI Taxonomy" id="408172"/>
    <lineage>
        <taxon>unclassified sequences</taxon>
        <taxon>metagenomes</taxon>
        <taxon>ecological metagenomes</taxon>
    </lineage>
</organism>
<dbReference type="AlphaFoldDB" id="A0A382ZGJ5"/>
<protein>
    <submittedName>
        <fullName evidence="1">Uncharacterized protein</fullName>
    </submittedName>
</protein>
<reference evidence="1" key="1">
    <citation type="submission" date="2018-05" db="EMBL/GenBank/DDBJ databases">
        <authorList>
            <person name="Lanie J.A."/>
            <person name="Ng W.-L."/>
            <person name="Kazmierczak K.M."/>
            <person name="Andrzejewski T.M."/>
            <person name="Davidsen T.M."/>
            <person name="Wayne K.J."/>
            <person name="Tettelin H."/>
            <person name="Glass J.I."/>
            <person name="Rusch D."/>
            <person name="Podicherti R."/>
            <person name="Tsui H.-C.T."/>
            <person name="Winkler M.E."/>
        </authorList>
    </citation>
    <scope>NUCLEOTIDE SEQUENCE</scope>
</reference>
<dbReference type="EMBL" id="UINC01183709">
    <property type="protein sequence ID" value="SVD94592.1"/>
    <property type="molecule type" value="Genomic_DNA"/>
</dbReference>